<organism evidence="2 3">
    <name type="scientific">Acropora cervicornis</name>
    <name type="common">Staghorn coral</name>
    <dbReference type="NCBI Taxonomy" id="6130"/>
    <lineage>
        <taxon>Eukaryota</taxon>
        <taxon>Metazoa</taxon>
        <taxon>Cnidaria</taxon>
        <taxon>Anthozoa</taxon>
        <taxon>Hexacorallia</taxon>
        <taxon>Scleractinia</taxon>
        <taxon>Astrocoeniina</taxon>
        <taxon>Acroporidae</taxon>
        <taxon>Acropora</taxon>
    </lineage>
</organism>
<dbReference type="EMBL" id="JARQWQ010000015">
    <property type="protein sequence ID" value="KAK2567257.1"/>
    <property type="molecule type" value="Genomic_DNA"/>
</dbReference>
<dbReference type="AlphaFoldDB" id="A0AAD9VAT7"/>
<reference evidence="2" key="2">
    <citation type="journal article" date="2023" name="Science">
        <title>Genomic signatures of disease resistance in endangered staghorn corals.</title>
        <authorList>
            <person name="Vollmer S.V."/>
            <person name="Selwyn J.D."/>
            <person name="Despard B.A."/>
            <person name="Roesel C.L."/>
        </authorList>
    </citation>
    <scope>NUCLEOTIDE SEQUENCE</scope>
    <source>
        <strain evidence="2">K2</strain>
    </source>
</reference>
<name>A0AAD9VAT7_ACRCE</name>
<evidence type="ECO:0000313" key="2">
    <source>
        <dbReference type="EMBL" id="KAK2567257.1"/>
    </source>
</evidence>
<sequence length="960" mass="107418">MAQANYAESHSEEITPSSRDWLFHTNHSLSRLKEVKKTSYRLGGGPKEREVNCQCNNRSKSKGSFSELNSEPPMLAMDSQGAASMLDMSVPELMRQFNERKQERNTSKRRPRSSLIYTSKSFSRKCDKSDEKPSTKNYNAFIAVKGRTPQLHPPPGSQKVFDSKEDNNAFKELYHLDEQVQRRSPSFGRLRKYLPAFDDNEDDPSEIPPPPCTSPERDTPRISSPECKECEEHSLSEEDVDEMSNKSSEAASFSAGSRSLVFAIPTGNDEDASDDETDISEFKPGRVSADYVRRSEGVLNEVDEKNISEAAEISDMMLDMENARQKIGKLRISPRDLDLDLETSANQSALEEATPLEDVVDVPVSSVRITHKPNSRPSLEKVTSLGDESYEAFWVEEPVGRVSSNAPSWKNNRACPARYNNQAEKHSARVRKHQSEGFLSLKGRTVEFFNSEDLLAGNRLRDLRRTSEPKRSLDQLGSTDENRNAMEANVNSKRKVETKPPLPHRSSSVKTNKNHGTKEKDPLMGKNSGTDVTVRKSSLRKSSSDGNIPLSVTAEGNTLKKSVTFSQEVLKEDNGGEFECSKTKNSLDTSKQTTDTSMTQEGLEKPTPKSCLWLDPGIVIQNGLEMEAKGLQLRKSLETSSATNNHHKKSPQNTRAKILARMKETSGEREPCACREITRPTAAVLAEAKRGDLEARETSSRSEKLLKNRSSRPSSAPMKRSSISNENEIQRPKSPRRKPRVMSARVQRKKSGTDGIQIRPRPSSAHVGSLSSKDARRNRAAVKVLKEGYLFKERPPPPLPPEPRERQQNKQKGNEDEDGKKAASFTMDEGCVVASEECEQVYARLQEKGIGVSMETIKRGLMPPARKASDLNVAFMGTSSGLLSKPETWLPEEYARVQIWNNVLTLTMLFHCAHANVQTAEYEVVWQCDQHNILVFSLLTKQKRVPNDEISSTNSFNPEA</sequence>
<feature type="compositionally biased region" description="Basic and acidic residues" evidence="1">
    <location>
        <begin position="215"/>
        <end position="236"/>
    </location>
</feature>
<feature type="region of interest" description="Disordered" evidence="1">
    <location>
        <begin position="40"/>
        <end position="71"/>
    </location>
</feature>
<evidence type="ECO:0000256" key="1">
    <source>
        <dbReference type="SAM" id="MobiDB-lite"/>
    </source>
</evidence>
<feature type="compositionally biased region" description="Polar residues" evidence="1">
    <location>
        <begin position="583"/>
        <end position="600"/>
    </location>
</feature>
<proteinExistence type="predicted"/>
<feature type="region of interest" description="Disordered" evidence="1">
    <location>
        <begin position="576"/>
        <end position="608"/>
    </location>
</feature>
<feature type="compositionally biased region" description="Basic and acidic residues" evidence="1">
    <location>
        <begin position="688"/>
        <end position="706"/>
    </location>
</feature>
<feature type="region of interest" description="Disordered" evidence="1">
    <location>
        <begin position="466"/>
        <end position="551"/>
    </location>
</feature>
<comment type="caution">
    <text evidence="2">The sequence shown here is derived from an EMBL/GenBank/DDBJ whole genome shotgun (WGS) entry which is preliminary data.</text>
</comment>
<feature type="compositionally biased region" description="Basic residues" evidence="1">
    <location>
        <begin position="733"/>
        <end position="750"/>
    </location>
</feature>
<reference evidence="2" key="1">
    <citation type="journal article" date="2023" name="G3 (Bethesda)">
        <title>Whole genome assembly and annotation of the endangered Caribbean coral Acropora cervicornis.</title>
        <authorList>
            <person name="Selwyn J.D."/>
            <person name="Vollmer S.V."/>
        </authorList>
    </citation>
    <scope>NUCLEOTIDE SEQUENCE</scope>
    <source>
        <strain evidence="2">K2</strain>
    </source>
</reference>
<feature type="region of interest" description="Disordered" evidence="1">
    <location>
        <begin position="688"/>
        <end position="822"/>
    </location>
</feature>
<gene>
    <name evidence="2" type="ORF">P5673_009071</name>
</gene>
<feature type="compositionally biased region" description="Basic and acidic residues" evidence="1">
    <location>
        <begin position="124"/>
        <end position="134"/>
    </location>
</feature>
<feature type="compositionally biased region" description="Polar residues" evidence="1">
    <location>
        <begin position="53"/>
        <end position="69"/>
    </location>
</feature>
<feature type="compositionally biased region" description="Basic and acidic residues" evidence="1">
    <location>
        <begin position="802"/>
        <end position="821"/>
    </location>
</feature>
<evidence type="ECO:0000313" key="3">
    <source>
        <dbReference type="Proteomes" id="UP001249851"/>
    </source>
</evidence>
<feature type="compositionally biased region" description="Basic and acidic residues" evidence="1">
    <location>
        <begin position="784"/>
        <end position="795"/>
    </location>
</feature>
<keyword evidence="3" id="KW-1185">Reference proteome</keyword>
<accession>A0AAD9VAT7</accession>
<feature type="region of interest" description="Disordered" evidence="1">
    <location>
        <begin position="195"/>
        <end position="259"/>
    </location>
</feature>
<feature type="region of interest" description="Disordered" evidence="1">
    <location>
        <begin position="99"/>
        <end position="134"/>
    </location>
</feature>
<protein>
    <submittedName>
        <fullName evidence="2">Uncharacterized protein</fullName>
    </submittedName>
</protein>
<dbReference type="Proteomes" id="UP001249851">
    <property type="component" value="Unassembled WGS sequence"/>
</dbReference>
<feature type="compositionally biased region" description="Polar residues" evidence="1">
    <location>
        <begin position="245"/>
        <end position="257"/>
    </location>
</feature>